<sequence length="511" mass="58499">MNVQFELFYLDSWTFSSDNLLRPYSITVEEYIQTGGRIVVAGPKRFEEAAYDVQDVIETFALEIASKNKENPLKRHVPIFNGRKIHKVGSKIEAIKTRISDLTRSLQTYGVNAIKEDGLGSAFDRQRQLRWSYSHIVEEYIVGLDEDIKAVVVQLVNEDKTCQVASICGMGGLGKTTLAKKVYHHSDIRRHFEGFAWAYISQQCKARDVWEGILLKLTSPTKDERDQISKMTHDELAKKLNQVQQEKRCLVILDDIWSTEAWDLLSPAFPSRQSHFPEDFDIPAKKLVRLWVAEGFVSPKYELEGDELLEDFAERCLVELINRCMVQVGVTGSSGRIKSCRLHDLMRDLCLSKAKQDNFLHIVVDVGQVVQGCPRLHKLHIEGRINKLPDYQEFQAARYQEFPHASPDGEAFIGKQMVCSDKGFPQLKSLLLRGLPNLQEWTVEAGAMPSLFRLEISDCNKMVTAPHGLKFVSMLQELEIRWMPRAFKHRLEEGGEDFYIVQHVPSIIFLN</sequence>
<dbReference type="InterPro" id="IPR044974">
    <property type="entry name" value="Disease_R_plants"/>
</dbReference>
<dbReference type="Gene3D" id="3.40.50.300">
    <property type="entry name" value="P-loop containing nucleotide triphosphate hydrolases"/>
    <property type="match status" value="1"/>
</dbReference>
<evidence type="ECO:0000313" key="5">
    <source>
        <dbReference type="EMBL" id="SPD09022.1"/>
    </source>
</evidence>
<organism evidence="5">
    <name type="scientific">Fagus sylvatica</name>
    <name type="common">Beechnut</name>
    <dbReference type="NCBI Taxonomy" id="28930"/>
    <lineage>
        <taxon>Eukaryota</taxon>
        <taxon>Viridiplantae</taxon>
        <taxon>Streptophyta</taxon>
        <taxon>Embryophyta</taxon>
        <taxon>Tracheophyta</taxon>
        <taxon>Spermatophyta</taxon>
        <taxon>Magnoliopsida</taxon>
        <taxon>eudicotyledons</taxon>
        <taxon>Gunneridae</taxon>
        <taxon>Pentapetalae</taxon>
        <taxon>rosids</taxon>
        <taxon>fabids</taxon>
        <taxon>Fagales</taxon>
        <taxon>Fagaceae</taxon>
        <taxon>Fagus</taxon>
    </lineage>
</organism>
<keyword evidence="1" id="KW-0677">Repeat</keyword>
<dbReference type="InterPro" id="IPR036388">
    <property type="entry name" value="WH-like_DNA-bd_sf"/>
</dbReference>
<dbReference type="PRINTS" id="PR00364">
    <property type="entry name" value="DISEASERSIST"/>
</dbReference>
<feature type="domain" description="NB-ARC" evidence="3">
    <location>
        <begin position="146"/>
        <end position="274"/>
    </location>
</feature>
<dbReference type="AlphaFoldDB" id="A0A2N9HA58"/>
<dbReference type="Gene3D" id="1.10.10.10">
    <property type="entry name" value="Winged helix-like DNA-binding domain superfamily/Winged helix DNA-binding domain"/>
    <property type="match status" value="1"/>
</dbReference>
<gene>
    <name evidence="5" type="ORF">FSB_LOCUS36904</name>
</gene>
<dbReference type="FunFam" id="3.40.50.300:FF:001091">
    <property type="entry name" value="Probable disease resistance protein At1g61300"/>
    <property type="match status" value="1"/>
</dbReference>
<dbReference type="InterPro" id="IPR027417">
    <property type="entry name" value="P-loop_NTPase"/>
</dbReference>
<dbReference type="PANTHER" id="PTHR23155">
    <property type="entry name" value="DISEASE RESISTANCE PROTEIN RP"/>
    <property type="match status" value="1"/>
</dbReference>
<dbReference type="GO" id="GO:0098542">
    <property type="term" value="P:defense response to other organism"/>
    <property type="evidence" value="ECO:0007669"/>
    <property type="project" value="TreeGrafter"/>
</dbReference>
<reference evidence="5" key="1">
    <citation type="submission" date="2018-02" db="EMBL/GenBank/DDBJ databases">
        <authorList>
            <person name="Cohen D.B."/>
            <person name="Kent A.D."/>
        </authorList>
    </citation>
    <scope>NUCLEOTIDE SEQUENCE</scope>
</reference>
<dbReference type="InterPro" id="IPR002182">
    <property type="entry name" value="NB-ARC"/>
</dbReference>
<accession>A0A2N9HA58</accession>
<evidence type="ECO:0000259" key="4">
    <source>
        <dbReference type="Pfam" id="PF23559"/>
    </source>
</evidence>
<dbReference type="PANTHER" id="PTHR23155:SF1185">
    <property type="entry name" value="DISEASE RESISTANCE RPP8-LIKE PROTEIN 3-RELATED"/>
    <property type="match status" value="1"/>
</dbReference>
<dbReference type="InterPro" id="IPR058922">
    <property type="entry name" value="WHD_DRP"/>
</dbReference>
<dbReference type="Pfam" id="PF00931">
    <property type="entry name" value="NB-ARC"/>
    <property type="match status" value="1"/>
</dbReference>
<proteinExistence type="predicted"/>
<name>A0A2N9HA58_FAGSY</name>
<evidence type="ECO:0000256" key="1">
    <source>
        <dbReference type="ARBA" id="ARBA00022737"/>
    </source>
</evidence>
<evidence type="ECO:0000259" key="3">
    <source>
        <dbReference type="Pfam" id="PF00931"/>
    </source>
</evidence>
<dbReference type="SUPFAM" id="SSF52540">
    <property type="entry name" value="P-loop containing nucleoside triphosphate hydrolases"/>
    <property type="match status" value="1"/>
</dbReference>
<dbReference type="Pfam" id="PF23559">
    <property type="entry name" value="WHD_DRP"/>
    <property type="match status" value="1"/>
</dbReference>
<evidence type="ECO:0000256" key="2">
    <source>
        <dbReference type="ARBA" id="ARBA00022821"/>
    </source>
</evidence>
<feature type="domain" description="Disease resistance protein winged helix" evidence="4">
    <location>
        <begin position="276"/>
        <end position="350"/>
    </location>
</feature>
<keyword evidence="2" id="KW-0611">Plant defense</keyword>
<dbReference type="GO" id="GO:0043531">
    <property type="term" value="F:ADP binding"/>
    <property type="evidence" value="ECO:0007669"/>
    <property type="project" value="InterPro"/>
</dbReference>
<protein>
    <submittedName>
        <fullName evidence="5">Uncharacterized protein</fullName>
    </submittedName>
</protein>
<dbReference type="EMBL" id="OIVN01003132">
    <property type="protein sequence ID" value="SPD09022.1"/>
    <property type="molecule type" value="Genomic_DNA"/>
</dbReference>